<keyword evidence="1" id="KW-0472">Membrane</keyword>
<gene>
    <name evidence="2" type="ORF">KAT72_13220</name>
</gene>
<dbReference type="EMBL" id="JAGRZL010000037">
    <property type="protein sequence ID" value="MBR7629956.1"/>
    <property type="molecule type" value="Genomic_DNA"/>
</dbReference>
<keyword evidence="1" id="KW-1133">Transmembrane helix</keyword>
<keyword evidence="1" id="KW-0812">Transmembrane</keyword>
<comment type="caution">
    <text evidence="2">The sequence shown here is derived from an EMBL/GenBank/DDBJ whole genome shotgun (WGS) entry which is preliminary data.</text>
</comment>
<evidence type="ECO:0000313" key="3">
    <source>
        <dbReference type="Proteomes" id="UP000675653"/>
    </source>
</evidence>
<evidence type="ECO:0008006" key="4">
    <source>
        <dbReference type="Google" id="ProtNLM"/>
    </source>
</evidence>
<organism evidence="2 3">
    <name type="scientific">Aeromonas popoffii</name>
    <dbReference type="NCBI Taxonomy" id="70856"/>
    <lineage>
        <taxon>Bacteria</taxon>
        <taxon>Pseudomonadati</taxon>
        <taxon>Pseudomonadota</taxon>
        <taxon>Gammaproteobacteria</taxon>
        <taxon>Aeromonadales</taxon>
        <taxon>Aeromonadaceae</taxon>
        <taxon>Aeromonas</taxon>
    </lineage>
</organism>
<evidence type="ECO:0000313" key="2">
    <source>
        <dbReference type="EMBL" id="MBR7629956.1"/>
    </source>
</evidence>
<feature type="transmembrane region" description="Helical" evidence="1">
    <location>
        <begin position="49"/>
        <end position="71"/>
    </location>
</feature>
<accession>A0ABS5GS42</accession>
<proteinExistence type="predicted"/>
<evidence type="ECO:0000256" key="1">
    <source>
        <dbReference type="SAM" id="Phobius"/>
    </source>
</evidence>
<reference evidence="2 3" key="1">
    <citation type="submission" date="2021-04" db="EMBL/GenBank/DDBJ databases">
        <title>Draft Genome of Aeromonas popoffii ID682, isolated from a natural water source in Idaho.</title>
        <authorList>
            <person name="Testerman T."/>
            <person name="Graf J."/>
        </authorList>
    </citation>
    <scope>NUCLEOTIDE SEQUENCE [LARGE SCALE GENOMIC DNA]</scope>
    <source>
        <strain evidence="2 3">ID682</strain>
    </source>
</reference>
<keyword evidence="3" id="KW-1185">Reference proteome</keyword>
<sequence>MTSLSLSPRQFWQWLAYHHQAAEGTLYLMFFSGLLLWEPLTPLWSLARWALFLHVMLSLTLFPLLFGAFWLSHRTLLRRSNKSFLRITGRIIEGLLLVCLASGLLLILHGTPGDSMGSLASWAHWLSALLLTPLVLRHAWRWTILQWRS</sequence>
<name>A0ABS5GS42_9GAMM</name>
<feature type="transmembrane region" description="Helical" evidence="1">
    <location>
        <begin position="21"/>
        <end position="37"/>
    </location>
</feature>
<dbReference type="RefSeq" id="WP_212513859.1">
    <property type="nucleotide sequence ID" value="NZ_CAWQDX010000060.1"/>
</dbReference>
<feature type="transmembrane region" description="Helical" evidence="1">
    <location>
        <begin position="122"/>
        <end position="140"/>
    </location>
</feature>
<feature type="transmembrane region" description="Helical" evidence="1">
    <location>
        <begin position="91"/>
        <end position="110"/>
    </location>
</feature>
<protein>
    <recommendedName>
        <fullName evidence="4">DUF2919 family protein</fullName>
    </recommendedName>
</protein>
<dbReference type="Proteomes" id="UP000675653">
    <property type="component" value="Unassembled WGS sequence"/>
</dbReference>